<organism evidence="1">
    <name type="scientific">marine sediment metagenome</name>
    <dbReference type="NCBI Taxonomy" id="412755"/>
    <lineage>
        <taxon>unclassified sequences</taxon>
        <taxon>metagenomes</taxon>
        <taxon>ecological metagenomes</taxon>
    </lineage>
</organism>
<comment type="caution">
    <text evidence="1">The sequence shown here is derived from an EMBL/GenBank/DDBJ whole genome shotgun (WGS) entry which is preliminary data.</text>
</comment>
<accession>A0A0F9AEN2</accession>
<reference evidence="1" key="1">
    <citation type="journal article" date="2015" name="Nature">
        <title>Complex archaea that bridge the gap between prokaryotes and eukaryotes.</title>
        <authorList>
            <person name="Spang A."/>
            <person name="Saw J.H."/>
            <person name="Jorgensen S.L."/>
            <person name="Zaremba-Niedzwiedzka K."/>
            <person name="Martijn J."/>
            <person name="Lind A.E."/>
            <person name="van Eijk R."/>
            <person name="Schleper C."/>
            <person name="Guy L."/>
            <person name="Ettema T.J."/>
        </authorList>
    </citation>
    <scope>NUCLEOTIDE SEQUENCE</scope>
</reference>
<dbReference type="AlphaFoldDB" id="A0A0F9AEN2"/>
<name>A0A0F9AEN2_9ZZZZ</name>
<evidence type="ECO:0000313" key="1">
    <source>
        <dbReference type="EMBL" id="KKL07870.1"/>
    </source>
</evidence>
<proteinExistence type="predicted"/>
<protein>
    <submittedName>
        <fullName evidence="1">Uncharacterized protein</fullName>
    </submittedName>
</protein>
<dbReference type="EMBL" id="LAZR01043115">
    <property type="protein sequence ID" value="KKL07870.1"/>
    <property type="molecule type" value="Genomic_DNA"/>
</dbReference>
<sequence length="320" mass="34863">MEFLHSILRQNVTESDGLMTVDLPVNPLSHIILTTQVLNLTANTKATLAQILSAIEKVEVLFEGSAIMSMDGEDLFALNCVLLGKEPWQQNVINTENATRSISLMIPFGRTLYDPNECLFATSKGELQLQITYDIADTGYDGLVSQIETVELPEATPSRHIKVTKLTKTLTSGADNDIDLPIGLPYAGILLRSATVPTGTADTTTIDKVKLLANNVQKMYAETNWESLHGMLMNRLSPAGAWGEKLHLENTATGYTANADTDAEEQDDTDISNYSFMDFTPNGKDDFIFPSAGLSRFHLRINAGDGGIADILPVQLAPSQ</sequence>
<gene>
    <name evidence="1" type="ORF">LCGC14_2581680</name>
</gene>